<feature type="region of interest" description="2-C-methyl-D-erythritol 4-phosphate cytidylyltransferase" evidence="14">
    <location>
        <begin position="1"/>
        <end position="240"/>
    </location>
</feature>
<dbReference type="InterPro" id="IPR026596">
    <property type="entry name" value="IspD/F"/>
</dbReference>
<dbReference type="Gene3D" id="3.90.550.10">
    <property type="entry name" value="Spore Coat Polysaccharide Biosynthesis Protein SpsA, Chain A"/>
    <property type="match status" value="1"/>
</dbReference>
<reference evidence="17" key="1">
    <citation type="submission" date="2015-02" db="EMBL/GenBank/DDBJ databases">
        <authorList>
            <person name="Lima A.O."/>
            <person name="Cabral A."/>
            <person name="Porto L.M."/>
            <person name="Silva M.A."/>
        </authorList>
    </citation>
    <scope>NUCLEOTIDE SEQUENCE [LARGE SCALE GENOMIC DNA]</scope>
    <source>
        <strain evidence="17">LAMA 915</strain>
    </source>
</reference>
<dbReference type="UniPathway" id="UPA00056">
    <property type="reaction ID" value="UER00093"/>
</dbReference>
<dbReference type="GO" id="GO:0019288">
    <property type="term" value="P:isopentenyl diphosphate biosynthetic process, methylerythritol 4-phosphate pathway"/>
    <property type="evidence" value="ECO:0007669"/>
    <property type="project" value="UniProtKB-UniRule"/>
</dbReference>
<comment type="similarity">
    <text evidence="6">Belongs to the IspF family.</text>
</comment>
<evidence type="ECO:0000256" key="7">
    <source>
        <dbReference type="ARBA" id="ARBA00009789"/>
    </source>
</evidence>
<dbReference type="GO" id="GO:0046872">
    <property type="term" value="F:metal ion binding"/>
    <property type="evidence" value="ECO:0007669"/>
    <property type="project" value="UniProtKB-KW"/>
</dbReference>
<feature type="binding site" evidence="14">
    <location>
        <begin position="370"/>
        <end position="373"/>
    </location>
    <ligand>
        <name>4-CDP-2-C-methyl-D-erythritol 2-phosphate</name>
        <dbReference type="ChEBI" id="CHEBI:57919"/>
    </ligand>
</feature>
<comment type="catalytic activity">
    <reaction evidence="2 14">
        <text>2-C-methyl-D-erythritol 4-phosphate + CTP + H(+) = 4-CDP-2-C-methyl-D-erythritol + diphosphate</text>
        <dbReference type="Rhea" id="RHEA:13429"/>
        <dbReference type="ChEBI" id="CHEBI:15378"/>
        <dbReference type="ChEBI" id="CHEBI:33019"/>
        <dbReference type="ChEBI" id="CHEBI:37563"/>
        <dbReference type="ChEBI" id="CHEBI:57823"/>
        <dbReference type="ChEBI" id="CHEBI:58262"/>
        <dbReference type="EC" id="2.7.7.60"/>
    </reaction>
</comment>
<dbReference type="NCBIfam" id="TIGR00453">
    <property type="entry name" value="ispD"/>
    <property type="match status" value="1"/>
</dbReference>
<dbReference type="Pfam" id="PF01128">
    <property type="entry name" value="IspD"/>
    <property type="match status" value="1"/>
</dbReference>
<dbReference type="InterPro" id="IPR001228">
    <property type="entry name" value="IspD"/>
</dbReference>
<feature type="binding site" evidence="14">
    <location>
        <position position="380"/>
    </location>
    <ligand>
        <name>4-CDP-2-C-methyl-D-erythritol 2-phosphate</name>
        <dbReference type="ChEBI" id="CHEBI:57919"/>
    </ligand>
</feature>
<dbReference type="InterPro" id="IPR003526">
    <property type="entry name" value="MECDP_synthase"/>
</dbReference>
<feature type="site" description="Transition state stabilizer" evidence="14">
    <location>
        <position position="37"/>
    </location>
</feature>
<feature type="site" description="Transition state stabilizer" evidence="14">
    <location>
        <position position="44"/>
    </location>
</feature>
<feature type="binding site" evidence="14">
    <location>
        <begin position="246"/>
        <end position="248"/>
    </location>
    <ligand>
        <name>4-CDP-2-C-methyl-D-erythritol 2-phosphate</name>
        <dbReference type="ChEBI" id="CHEBI:57919"/>
    </ligand>
</feature>
<keyword evidence="9 14" id="KW-0548">Nucleotidyltransferase</keyword>
<dbReference type="FunFam" id="3.30.1330.50:FF:000001">
    <property type="entry name" value="2-C-methyl-D-erythritol 2,4-cyclodiphosphate synthase"/>
    <property type="match status" value="1"/>
</dbReference>
<dbReference type="InterPro" id="IPR036571">
    <property type="entry name" value="MECDP_synthase_sf"/>
</dbReference>
<keyword evidence="10 14" id="KW-0479">Metal-binding</keyword>
<evidence type="ECO:0000259" key="15">
    <source>
        <dbReference type="Pfam" id="PF02542"/>
    </source>
</evidence>
<dbReference type="STRING" id="1306953.J121_2379"/>
<dbReference type="PROSITE" id="PS01295">
    <property type="entry name" value="ISPD"/>
    <property type="match status" value="1"/>
</dbReference>
<dbReference type="NCBIfam" id="TIGR00151">
    <property type="entry name" value="ispF"/>
    <property type="match status" value="1"/>
</dbReference>
<comment type="similarity">
    <text evidence="14">In the C-terminal section; belongs to the IspF family.</text>
</comment>
<feature type="binding site" evidence="14">
    <location>
        <position position="280"/>
    </location>
    <ligand>
        <name>a divalent metal cation</name>
        <dbReference type="ChEBI" id="CHEBI:60240"/>
    </ligand>
</feature>
<dbReference type="NCBIfam" id="NF006899">
    <property type="entry name" value="PRK09382.1"/>
    <property type="match status" value="1"/>
</dbReference>
<comment type="caution">
    <text evidence="16">The sequence shown here is derived from an EMBL/GenBank/DDBJ whole genome shotgun (WGS) entry which is preliminary data.</text>
</comment>
<evidence type="ECO:0000256" key="1">
    <source>
        <dbReference type="ARBA" id="ARBA00000200"/>
    </source>
</evidence>
<feature type="binding site" evidence="14">
    <location>
        <begin position="272"/>
        <end position="273"/>
    </location>
    <ligand>
        <name>4-CDP-2-C-methyl-D-erythritol 2-phosphate</name>
        <dbReference type="ChEBI" id="CHEBI:57919"/>
    </ligand>
</feature>
<comment type="pathway">
    <text evidence="4 14">Isoprenoid biosynthesis; isopentenyl diphosphate biosynthesis via DXP pathway; isopentenyl diphosphate from 1-deoxy-D-xylulose 5-phosphate: step 4/6.</text>
</comment>
<keyword evidence="13 14" id="KW-0511">Multifunctional enzyme</keyword>
<comment type="cofactor">
    <cofactor evidence="3 14">
        <name>a divalent metal cation</name>
        <dbReference type="ChEBI" id="CHEBI:60240"/>
    </cofactor>
</comment>
<dbReference type="InterPro" id="IPR018294">
    <property type="entry name" value="ISPD_synthase_CS"/>
</dbReference>
<feature type="binding site" evidence="14">
    <location>
        <position position="248"/>
    </location>
    <ligand>
        <name>a divalent metal cation</name>
        <dbReference type="ChEBI" id="CHEBI:60240"/>
    </ligand>
</feature>
<protein>
    <recommendedName>
        <fullName evidence="14">Bifunctional enzyme IspD/IspF</fullName>
    </recommendedName>
    <domain>
        <recommendedName>
            <fullName evidence="14">2-C-methyl-D-erythritol 4-phosphate cytidylyltransferase</fullName>
            <ecNumber evidence="14">2.7.7.60</ecNumber>
        </recommendedName>
        <alternativeName>
            <fullName evidence="14">4-diphosphocytidyl-2C-methyl-D-erythritol synthase</fullName>
        </alternativeName>
        <alternativeName>
            <fullName evidence="14">MEP cytidylyltransferase</fullName>
            <shortName evidence="14">MCT</shortName>
        </alternativeName>
    </domain>
    <domain>
        <recommendedName>
            <fullName evidence="14">2-C-methyl-D-erythritol 2,4-cyclodiphosphate synthase</fullName>
            <shortName evidence="14">MECDP-synthase</shortName>
            <shortName evidence="14">MECPP-synthase</shortName>
            <shortName evidence="14">MECPS</shortName>
            <ecNumber evidence="14">4.6.1.12</ecNumber>
        </recommendedName>
    </domain>
</protein>
<dbReference type="Gene3D" id="3.30.1330.50">
    <property type="entry name" value="2-C-methyl-D-erythritol 2,4-cyclodiphosphate synthase"/>
    <property type="match status" value="1"/>
</dbReference>
<evidence type="ECO:0000313" key="16">
    <source>
        <dbReference type="EMBL" id="KNH01360.1"/>
    </source>
</evidence>
<name>A0A0L1KBE1_9SPHN</name>
<dbReference type="PATRIC" id="fig|1306953.7.peg.2455"/>
<organism evidence="16 17">
    <name type="scientific">Qipengyuania citrea LAMA 915</name>
    <dbReference type="NCBI Taxonomy" id="1306953"/>
    <lineage>
        <taxon>Bacteria</taxon>
        <taxon>Pseudomonadati</taxon>
        <taxon>Pseudomonadota</taxon>
        <taxon>Alphaproteobacteria</taxon>
        <taxon>Sphingomonadales</taxon>
        <taxon>Erythrobacteraceae</taxon>
        <taxon>Qipengyuania</taxon>
    </lineage>
</organism>
<feature type="domain" description="2-C-methyl-D-erythritol 2,4-cyclodiphosphate synthase" evidence="15">
    <location>
        <begin position="240"/>
        <end position="392"/>
    </location>
</feature>
<keyword evidence="8 14" id="KW-0808">Transferase</keyword>
<comment type="caution">
    <text evidence="14">Lacks conserved residue(s) required for the propagation of feature annotation.</text>
</comment>
<evidence type="ECO:0000313" key="17">
    <source>
        <dbReference type="Proteomes" id="UP000037446"/>
    </source>
</evidence>
<comment type="pathway">
    <text evidence="5 14">Isoprenoid biosynthesis; isopentenyl diphosphate biosynthesis via DXP pathway; isopentenyl diphosphate from 1-deoxy-D-xylulose 5-phosphate: step 2/6.</text>
</comment>
<comment type="similarity">
    <text evidence="14">In the N-terminal section; belongs to the IspD/TarI cytidylyltransferase family. IspD subfamily.</text>
</comment>
<dbReference type="InterPro" id="IPR020555">
    <property type="entry name" value="MECDP_synthase_CS"/>
</dbReference>
<evidence type="ECO:0000256" key="6">
    <source>
        <dbReference type="ARBA" id="ARBA00008480"/>
    </source>
</evidence>
<evidence type="ECO:0000256" key="2">
    <source>
        <dbReference type="ARBA" id="ARBA00001282"/>
    </source>
</evidence>
<evidence type="ECO:0000256" key="13">
    <source>
        <dbReference type="ARBA" id="ARBA00023268"/>
    </source>
</evidence>
<evidence type="ECO:0000256" key="5">
    <source>
        <dbReference type="ARBA" id="ARBA00004787"/>
    </source>
</evidence>
<comment type="similarity">
    <text evidence="7">Belongs to the IspD/TarI cytidylyltransferase family. IspD subfamily.</text>
</comment>
<feature type="region of interest" description="2-C-methyl-D-erythritol 2,4-cyclodiphosphate synthase" evidence="14">
    <location>
        <begin position="240"/>
        <end position="395"/>
    </location>
</feature>
<feature type="binding site" evidence="14">
    <location>
        <position position="246"/>
    </location>
    <ligand>
        <name>a divalent metal cation</name>
        <dbReference type="ChEBI" id="CHEBI:60240"/>
    </ligand>
</feature>
<keyword evidence="11 14" id="KW-0414">Isoprene biosynthesis</keyword>
<dbReference type="Pfam" id="PF02542">
    <property type="entry name" value="YgbB"/>
    <property type="match status" value="1"/>
</dbReference>
<dbReference type="InterPro" id="IPR029044">
    <property type="entry name" value="Nucleotide-diphossugar_trans"/>
</dbReference>
<comment type="catalytic activity">
    <reaction evidence="1 14">
        <text>4-CDP-2-C-methyl-D-erythritol 2-phosphate = 2-C-methyl-D-erythritol 2,4-cyclic diphosphate + CMP</text>
        <dbReference type="Rhea" id="RHEA:23864"/>
        <dbReference type="ChEBI" id="CHEBI:57919"/>
        <dbReference type="ChEBI" id="CHEBI:58483"/>
        <dbReference type="ChEBI" id="CHEBI:60377"/>
        <dbReference type="EC" id="4.6.1.12"/>
    </reaction>
</comment>
<sequence>MRCSENGKPLARCFRMPHPPPLPAFAAIIVAAGKGIRAGQPLPKQFAEWRGKPVLRHSVETLLEAGAAPLVIAIPENGEAGAHTALHGLAGYTLVAGGETRQQSVARALSAIESADTVLIHDAARPDLPRAVIERLLGALETHAGAIPVLPVVDSLAFEEEGLMAGAAPREHLRRVQTPQAFRFAAIRDAHATWAGEADAGDDAQVLRASGGDIAHVAGDERLAKLTFAEDFMTRLPPLRTGMGYDVHRLAEGEELWLAGVRIEHDKGLAGHSDADVALHAIVDALLGAIAQGDIGSHFPPSDPQWKGASSDRFVEHAARLVREAGYSVGNIDLTIICEAPKIGPHRDAMRARIAELLGVDITAISVKATTTERLGFTGRGEGIAAQAVATVIRE</sequence>
<evidence type="ECO:0000256" key="3">
    <source>
        <dbReference type="ARBA" id="ARBA00001968"/>
    </source>
</evidence>
<dbReference type="CDD" id="cd00554">
    <property type="entry name" value="MECDP_synthase"/>
    <property type="match status" value="1"/>
</dbReference>
<dbReference type="SUPFAM" id="SSF53448">
    <property type="entry name" value="Nucleotide-diphospho-sugar transferases"/>
    <property type="match status" value="1"/>
</dbReference>
<comment type="function">
    <text evidence="14">Bifunctional enzyme that catalyzes the formation of 4-diphosphocytidyl-2-C-methyl-D-erythritol from CTP and 2-C-methyl-D-erythritol 4-phosphate (MEP) (IspD), and catalyzes the conversion of 4-diphosphocytidyl-2-C-methyl-D-erythritol 2-phosphate (CDP-ME2P) to 2-C-methyl-D-erythritol 2,4-cyclodiphosphate (ME-CPP) with a corresponding release of cytidine 5-monophosphate (CMP) (IspF).</text>
</comment>
<feature type="binding site" evidence="14">
    <location>
        <position position="377"/>
    </location>
    <ligand>
        <name>4-CDP-2-C-methyl-D-erythritol 2-phosphate</name>
        <dbReference type="ChEBI" id="CHEBI:57919"/>
    </ligand>
</feature>
<proteinExistence type="inferred from homology"/>
<evidence type="ECO:0000256" key="10">
    <source>
        <dbReference type="ARBA" id="ARBA00022723"/>
    </source>
</evidence>
<evidence type="ECO:0000256" key="12">
    <source>
        <dbReference type="ARBA" id="ARBA00023239"/>
    </source>
</evidence>
<feature type="site" description="Transition state stabilizer" evidence="14">
    <location>
        <position position="272"/>
    </location>
</feature>
<dbReference type="GO" id="GO:0050518">
    <property type="term" value="F:2-C-methyl-D-erythritol 4-phosphate cytidylyltransferase activity"/>
    <property type="evidence" value="ECO:0007669"/>
    <property type="project" value="UniProtKB-UniRule"/>
</dbReference>
<dbReference type="PROSITE" id="PS01350">
    <property type="entry name" value="ISPF"/>
    <property type="match status" value="1"/>
</dbReference>
<evidence type="ECO:0000256" key="11">
    <source>
        <dbReference type="ARBA" id="ARBA00023229"/>
    </source>
</evidence>
<dbReference type="GO" id="GO:0008685">
    <property type="term" value="F:2-C-methyl-D-erythritol 2,4-cyclodiphosphate synthase activity"/>
    <property type="evidence" value="ECO:0007669"/>
    <property type="project" value="UniProtKB-UniRule"/>
</dbReference>
<gene>
    <name evidence="14" type="primary">ispDF</name>
    <name evidence="16" type="ORF">J121_2379</name>
</gene>
<dbReference type="InterPro" id="IPR034683">
    <property type="entry name" value="IspD/TarI"/>
</dbReference>
<evidence type="ECO:0000256" key="4">
    <source>
        <dbReference type="ARBA" id="ARBA00004709"/>
    </source>
</evidence>
<dbReference type="EC" id="4.6.1.12" evidence="14"/>
<feature type="site" description="Positions MEP for the nucleophilic attack" evidence="14">
    <location>
        <position position="170"/>
    </location>
</feature>
<dbReference type="PANTHER" id="PTHR43181">
    <property type="entry name" value="2-C-METHYL-D-ERYTHRITOL 2,4-CYCLODIPHOSPHATE SYNTHASE, CHLOROPLASTIC"/>
    <property type="match status" value="1"/>
</dbReference>
<evidence type="ECO:0000256" key="9">
    <source>
        <dbReference type="ARBA" id="ARBA00022695"/>
    </source>
</evidence>
<dbReference type="CDD" id="cd02516">
    <property type="entry name" value="CDP-ME_synthetase"/>
    <property type="match status" value="1"/>
</dbReference>
<keyword evidence="12 14" id="KW-0456">Lyase</keyword>
<feature type="binding site" evidence="14">
    <location>
        <begin position="294"/>
        <end position="296"/>
    </location>
    <ligand>
        <name>4-CDP-2-C-methyl-D-erythritol 2-phosphate</name>
        <dbReference type="ChEBI" id="CHEBI:57919"/>
    </ligand>
</feature>
<dbReference type="SUPFAM" id="SSF69765">
    <property type="entry name" value="IpsF-like"/>
    <property type="match status" value="1"/>
</dbReference>
<dbReference type="EC" id="2.7.7.60" evidence="14"/>
<feature type="site" description="Transition state stabilizer" evidence="14">
    <location>
        <position position="371"/>
    </location>
</feature>
<evidence type="ECO:0000256" key="14">
    <source>
        <dbReference type="HAMAP-Rule" id="MF_01520"/>
    </source>
</evidence>
<dbReference type="HAMAP" id="MF_00107">
    <property type="entry name" value="IspF"/>
    <property type="match status" value="1"/>
</dbReference>
<accession>A0A0L1KBE1</accession>
<evidence type="ECO:0000256" key="8">
    <source>
        <dbReference type="ARBA" id="ARBA00022679"/>
    </source>
</evidence>
<dbReference type="Proteomes" id="UP000037446">
    <property type="component" value="Unassembled WGS sequence"/>
</dbReference>
<dbReference type="GO" id="GO:0016114">
    <property type="term" value="P:terpenoid biosynthetic process"/>
    <property type="evidence" value="ECO:0007669"/>
    <property type="project" value="InterPro"/>
</dbReference>
<dbReference type="HAMAP" id="MF_01520">
    <property type="entry name" value="IspDF"/>
    <property type="match status" value="1"/>
</dbReference>
<dbReference type="AlphaFoldDB" id="A0A0L1KBE1"/>
<dbReference type="PANTHER" id="PTHR43181:SF1">
    <property type="entry name" value="2-C-METHYL-D-ERYTHRITOL 2,4-CYCLODIPHOSPHATE SYNTHASE, CHLOROPLASTIC"/>
    <property type="match status" value="1"/>
</dbReference>
<dbReference type="EMBL" id="JYNE01000027">
    <property type="protein sequence ID" value="KNH01360.1"/>
    <property type="molecule type" value="Genomic_DNA"/>
</dbReference>
<feature type="site" description="Positions MEP for the nucleophilic attack" evidence="14">
    <location>
        <position position="225"/>
    </location>
</feature>